<protein>
    <submittedName>
        <fullName evidence="2">Uncharacterized protein</fullName>
    </submittedName>
</protein>
<reference evidence="2 3" key="1">
    <citation type="journal article" date="2022" name="Nat. Ecol. Evol.">
        <title>A masculinizing supergene underlies an exaggerated male reproductive morph in a spider.</title>
        <authorList>
            <person name="Hendrickx F."/>
            <person name="De Corte Z."/>
            <person name="Sonet G."/>
            <person name="Van Belleghem S.M."/>
            <person name="Kostlbacher S."/>
            <person name="Vangestel C."/>
        </authorList>
    </citation>
    <scope>NUCLEOTIDE SEQUENCE [LARGE SCALE GENOMIC DNA]</scope>
    <source>
        <strain evidence="2">W744_W776</strain>
    </source>
</reference>
<comment type="caution">
    <text evidence="2">The sequence shown here is derived from an EMBL/GenBank/DDBJ whole genome shotgun (WGS) entry which is preliminary data.</text>
</comment>
<accession>A0AAV6UXZ9</accession>
<gene>
    <name evidence="2" type="ORF">JTE90_013720</name>
</gene>
<feature type="region of interest" description="Disordered" evidence="1">
    <location>
        <begin position="26"/>
        <end position="73"/>
    </location>
</feature>
<sequence>MICLECGDPRARVKAARRTGWNVLRSRRPKRRSGDTARVSEVTRYPETRARVGVAKYPRQDCNSSPHETPPRS</sequence>
<proteinExistence type="predicted"/>
<dbReference type="EMBL" id="JAFNEN010000219">
    <property type="protein sequence ID" value="KAG8189186.1"/>
    <property type="molecule type" value="Genomic_DNA"/>
</dbReference>
<keyword evidence="3" id="KW-1185">Reference proteome</keyword>
<evidence type="ECO:0000256" key="1">
    <source>
        <dbReference type="SAM" id="MobiDB-lite"/>
    </source>
</evidence>
<evidence type="ECO:0000313" key="3">
    <source>
        <dbReference type="Proteomes" id="UP000827092"/>
    </source>
</evidence>
<organism evidence="2 3">
    <name type="scientific">Oedothorax gibbosus</name>
    <dbReference type="NCBI Taxonomy" id="931172"/>
    <lineage>
        <taxon>Eukaryota</taxon>
        <taxon>Metazoa</taxon>
        <taxon>Ecdysozoa</taxon>
        <taxon>Arthropoda</taxon>
        <taxon>Chelicerata</taxon>
        <taxon>Arachnida</taxon>
        <taxon>Araneae</taxon>
        <taxon>Araneomorphae</taxon>
        <taxon>Entelegynae</taxon>
        <taxon>Araneoidea</taxon>
        <taxon>Linyphiidae</taxon>
        <taxon>Erigoninae</taxon>
        <taxon>Oedothorax</taxon>
    </lineage>
</organism>
<dbReference type="AlphaFoldDB" id="A0AAV6UXZ9"/>
<dbReference type="Proteomes" id="UP000827092">
    <property type="component" value="Unassembled WGS sequence"/>
</dbReference>
<name>A0AAV6UXZ9_9ARAC</name>
<evidence type="ECO:0000313" key="2">
    <source>
        <dbReference type="EMBL" id="KAG8189186.1"/>
    </source>
</evidence>